<gene>
    <name evidence="4" type="ORF">PCL1606_12430</name>
</gene>
<accession>A0A0D5XUG0</accession>
<dbReference type="PROSITE" id="PS00600">
    <property type="entry name" value="AA_TRANSFER_CLASS_3"/>
    <property type="match status" value="1"/>
</dbReference>
<dbReference type="PANTHER" id="PTHR11986:SF121">
    <property type="entry name" value="BLR3010 PROTEIN"/>
    <property type="match status" value="1"/>
</dbReference>
<name>A0A0D5XUG0_9PSED</name>
<evidence type="ECO:0000313" key="4">
    <source>
        <dbReference type="EMBL" id="AKA22698.1"/>
    </source>
</evidence>
<dbReference type="GO" id="GO:0030170">
    <property type="term" value="F:pyridoxal phosphate binding"/>
    <property type="evidence" value="ECO:0007669"/>
    <property type="project" value="InterPro"/>
</dbReference>
<dbReference type="PATRIC" id="fig|587753.10.peg.1236"/>
<dbReference type="InterPro" id="IPR015424">
    <property type="entry name" value="PyrdxlP-dep_Trfase"/>
</dbReference>
<keyword evidence="2 4" id="KW-0032">Aminotransferase</keyword>
<dbReference type="Proteomes" id="UP000032748">
    <property type="component" value="Chromosome"/>
</dbReference>
<dbReference type="InterPro" id="IPR005814">
    <property type="entry name" value="Aminotrans_3"/>
</dbReference>
<evidence type="ECO:0000256" key="1">
    <source>
        <dbReference type="ARBA" id="ARBA00001933"/>
    </source>
</evidence>
<dbReference type="CDD" id="cd00610">
    <property type="entry name" value="OAT_like"/>
    <property type="match status" value="1"/>
</dbReference>
<dbReference type="KEGG" id="pcz:PCL1606_12430"/>
<sequence length="870" mass="92884">MADSLLNVTRQELLEFVGLNETVVRAEGTRIETASGQTLIDFVGQFGAVPFGYGAAPVTEAIQAFLASGQPSLIQPLINPAAEALARRLIELAPGTHSKVTFTTSGAETVEAAIKLCRAATQREQVIGTLTGFHGKTQGAVAVTGKAIYREPFQIRAEGFSHVPYGDLQALEEQLKTRRAAAFFVEAVQGEAGMITPPPGYLLAAQQLCRQYGTLFVLDEIQTGLGRTGELFAATAHGLEPDVVLLAKALGGGVAAIGACIYGEQCWSRDFDRHHSSTFAVNGFSATIGLAVLDQLTANDGALLKHAAEQGAYLHAGLSRLVRNYPEVFESLDGRGLMLGLKFRRWSGERLYTLSLASAFGALVPIVCGYLKSRHGVYCLPTLTEGNVLRIQPPLCIERADIDVLLEGLEAVAELVVHDQQHRLILEAHGYAGPRGALSPWSAPGKLRSGGRCLGRFAFLLHPTTAESVNGDSVVDGLGLSAAEKTFMQGWLDDFSEWAKPDLDAGVSYHARRVYNDVGDYVEGWLVGSLLLPRDLMRLSLGKRRKLLANYLDSVAGLEVDFVGLGAYTSVISSAGLDVVNPRFHTTTGNSLTAMVGVDALLSTCANRGAPLAKRLTGVIGAYGSVGRLASLRLGRFCEHLVLLGNAANRGAMDELRLVAGELYRDALLQIQGGHSSGIAKSLVLLLPSLASVEQLLDRDLNDENQLRELFDSVDALARGKPQAQPPLVITADLASWLPRLEAVLSATSNGSAFIDPVALHHNAIICDCAQPPDIGHATLMLRPDVTVIEGGLIHLPDRGQRFGQQNLTGLPTGVTFSCLAETMVLTMAGLRRDYSIGKRPPLADAEAIFDLARAFGFAPAVEQLIEKAG</sequence>
<dbReference type="RefSeq" id="WP_045881428.1">
    <property type="nucleotide sequence ID" value="NZ_CP011110.1"/>
</dbReference>
<dbReference type="InterPro" id="IPR015421">
    <property type="entry name" value="PyrdxlP-dep_Trfase_major"/>
</dbReference>
<dbReference type="InterPro" id="IPR050103">
    <property type="entry name" value="Class-III_PLP-dep_AT"/>
</dbReference>
<dbReference type="EMBL" id="CP011110">
    <property type="protein sequence ID" value="AKA22698.1"/>
    <property type="molecule type" value="Genomic_DNA"/>
</dbReference>
<comment type="cofactor">
    <cofactor evidence="1">
        <name>pyridoxal 5'-phosphate</name>
        <dbReference type="ChEBI" id="CHEBI:597326"/>
    </cofactor>
</comment>
<dbReference type="Gene3D" id="3.40.640.10">
    <property type="entry name" value="Type I PLP-dependent aspartate aminotransferase-like (Major domain)"/>
    <property type="match status" value="1"/>
</dbReference>
<dbReference type="InterPro" id="IPR049704">
    <property type="entry name" value="Aminotrans_3_PPA_site"/>
</dbReference>
<dbReference type="AlphaFoldDB" id="A0A0D5XUG0"/>
<protein>
    <submittedName>
        <fullName evidence="4">Aminotransferase class III</fullName>
    </submittedName>
</protein>
<proteinExistence type="predicted"/>
<reference evidence="4 5" key="1">
    <citation type="journal article" date="2015" name="Mol. Plant Microbe Interact.">
        <title>Comparative Genomic Analysis of Pseudomonas chlororaphis PCL1606 Reveals New Insight into Antifungal Compounds Involved in Biocontrol.</title>
        <authorList>
            <person name="Calderon C.E."/>
            <person name="Ramos C."/>
            <person name="de Vicente A."/>
            <person name="Cazorla F.M."/>
        </authorList>
    </citation>
    <scope>NUCLEOTIDE SEQUENCE [LARGE SCALE GENOMIC DNA]</scope>
    <source>
        <strain evidence="4 5">PCL1606</strain>
    </source>
</reference>
<dbReference type="SUPFAM" id="SSF53383">
    <property type="entry name" value="PLP-dependent transferases"/>
    <property type="match status" value="1"/>
</dbReference>
<evidence type="ECO:0000256" key="3">
    <source>
        <dbReference type="ARBA" id="ARBA00022898"/>
    </source>
</evidence>
<dbReference type="GO" id="GO:0008483">
    <property type="term" value="F:transaminase activity"/>
    <property type="evidence" value="ECO:0007669"/>
    <property type="project" value="UniProtKB-KW"/>
</dbReference>
<evidence type="ECO:0000313" key="5">
    <source>
        <dbReference type="Proteomes" id="UP000032748"/>
    </source>
</evidence>
<evidence type="ECO:0000256" key="2">
    <source>
        <dbReference type="ARBA" id="ARBA00022576"/>
    </source>
</evidence>
<keyword evidence="4" id="KW-0808">Transferase</keyword>
<dbReference type="PANTHER" id="PTHR11986">
    <property type="entry name" value="AMINOTRANSFERASE CLASS III"/>
    <property type="match status" value="1"/>
</dbReference>
<dbReference type="OrthoDB" id="9801052at2"/>
<dbReference type="FunFam" id="3.40.640.10:FF:000004">
    <property type="entry name" value="Acetylornithine aminotransferase"/>
    <property type="match status" value="1"/>
</dbReference>
<dbReference type="Pfam" id="PF00202">
    <property type="entry name" value="Aminotran_3"/>
    <property type="match status" value="1"/>
</dbReference>
<dbReference type="GO" id="GO:0042802">
    <property type="term" value="F:identical protein binding"/>
    <property type="evidence" value="ECO:0007669"/>
    <property type="project" value="TreeGrafter"/>
</dbReference>
<keyword evidence="3" id="KW-0663">Pyridoxal phosphate</keyword>
<dbReference type="Gene3D" id="3.90.1150.10">
    <property type="entry name" value="Aspartate Aminotransferase, domain 1"/>
    <property type="match status" value="1"/>
</dbReference>
<organism evidence="4 5">
    <name type="scientific">Pseudomonas chlororaphis</name>
    <dbReference type="NCBI Taxonomy" id="587753"/>
    <lineage>
        <taxon>Bacteria</taxon>
        <taxon>Pseudomonadati</taxon>
        <taxon>Pseudomonadota</taxon>
        <taxon>Gammaproteobacteria</taxon>
        <taxon>Pseudomonadales</taxon>
        <taxon>Pseudomonadaceae</taxon>
        <taxon>Pseudomonas</taxon>
    </lineage>
</organism>
<dbReference type="InterPro" id="IPR015422">
    <property type="entry name" value="PyrdxlP-dep_Trfase_small"/>
</dbReference>